<dbReference type="PROSITE" id="PS01124">
    <property type="entry name" value="HTH_ARAC_FAMILY_2"/>
    <property type="match status" value="1"/>
</dbReference>
<name>A0A1I5U5N5_9BACT</name>
<dbReference type="SUPFAM" id="SSF46689">
    <property type="entry name" value="Homeodomain-like"/>
    <property type="match status" value="2"/>
</dbReference>
<evidence type="ECO:0000313" key="6">
    <source>
        <dbReference type="Proteomes" id="UP000199306"/>
    </source>
</evidence>
<dbReference type="PROSITE" id="PS00041">
    <property type="entry name" value="HTH_ARAC_FAMILY_1"/>
    <property type="match status" value="1"/>
</dbReference>
<dbReference type="OrthoDB" id="799767at2"/>
<dbReference type="PANTHER" id="PTHR43280">
    <property type="entry name" value="ARAC-FAMILY TRANSCRIPTIONAL REGULATOR"/>
    <property type="match status" value="1"/>
</dbReference>
<evidence type="ECO:0000256" key="3">
    <source>
        <dbReference type="ARBA" id="ARBA00023163"/>
    </source>
</evidence>
<gene>
    <name evidence="5" type="ORF">SAMN04515674_1077</name>
</gene>
<keyword evidence="1" id="KW-0805">Transcription regulation</keyword>
<organism evidence="5 6">
    <name type="scientific">Pseudarcicella hirudinis</name>
    <dbReference type="NCBI Taxonomy" id="1079859"/>
    <lineage>
        <taxon>Bacteria</taxon>
        <taxon>Pseudomonadati</taxon>
        <taxon>Bacteroidota</taxon>
        <taxon>Cytophagia</taxon>
        <taxon>Cytophagales</taxon>
        <taxon>Flectobacillaceae</taxon>
        <taxon>Pseudarcicella</taxon>
    </lineage>
</organism>
<keyword evidence="3" id="KW-0804">Transcription</keyword>
<dbReference type="EMBL" id="FOXH01000007">
    <property type="protein sequence ID" value="SFP90599.1"/>
    <property type="molecule type" value="Genomic_DNA"/>
</dbReference>
<dbReference type="InterPro" id="IPR009057">
    <property type="entry name" value="Homeodomain-like_sf"/>
</dbReference>
<dbReference type="InterPro" id="IPR018062">
    <property type="entry name" value="HTH_AraC-typ_CS"/>
</dbReference>
<dbReference type="AlphaFoldDB" id="A0A1I5U5N5"/>
<keyword evidence="6" id="KW-1185">Reference proteome</keyword>
<feature type="domain" description="HTH araC/xylS-type" evidence="4">
    <location>
        <begin position="173"/>
        <end position="270"/>
    </location>
</feature>
<evidence type="ECO:0000256" key="1">
    <source>
        <dbReference type="ARBA" id="ARBA00023015"/>
    </source>
</evidence>
<dbReference type="Proteomes" id="UP000199306">
    <property type="component" value="Unassembled WGS sequence"/>
</dbReference>
<dbReference type="GO" id="GO:0003700">
    <property type="term" value="F:DNA-binding transcription factor activity"/>
    <property type="evidence" value="ECO:0007669"/>
    <property type="project" value="InterPro"/>
</dbReference>
<evidence type="ECO:0000313" key="5">
    <source>
        <dbReference type="EMBL" id="SFP90599.1"/>
    </source>
</evidence>
<accession>A0A1I5U5N5</accession>
<dbReference type="InterPro" id="IPR018060">
    <property type="entry name" value="HTH_AraC"/>
</dbReference>
<proteinExistence type="predicted"/>
<dbReference type="PANTHER" id="PTHR43280:SF2">
    <property type="entry name" value="HTH-TYPE TRANSCRIPTIONAL REGULATOR EXSA"/>
    <property type="match status" value="1"/>
</dbReference>
<sequence>MYDNITLNFEFTDLSSDEWKRDSIFCDMININNDCWFGYISDTKAMLPFQINTPCLNNPKAIVVIITNVRNKKQNSSDSKFCYFGFYINLQHLSYLANNMESQLGNNLSELRINIERYSVLAQKLIDDFEVNYKCVTQKQSFLILWGQTFLFHFAEELFSIETIFPEDVRKIEQLLLLITANLTKSRYSIQQMADKVGMSMTKFKTVFKNVTGDSPYQYIQKARLTKAIDLLKTSQYSVTEVAYKVGFRHPGTFTRFFKQKYNCSPSDLI</sequence>
<dbReference type="Pfam" id="PF12833">
    <property type="entry name" value="HTH_18"/>
    <property type="match status" value="1"/>
</dbReference>
<dbReference type="STRING" id="1079859.SAMN04515674_1077"/>
<keyword evidence="2 5" id="KW-0238">DNA-binding</keyword>
<dbReference type="Gene3D" id="1.10.10.60">
    <property type="entry name" value="Homeodomain-like"/>
    <property type="match status" value="2"/>
</dbReference>
<dbReference type="SMART" id="SM00342">
    <property type="entry name" value="HTH_ARAC"/>
    <property type="match status" value="1"/>
</dbReference>
<dbReference type="GO" id="GO:0043565">
    <property type="term" value="F:sequence-specific DNA binding"/>
    <property type="evidence" value="ECO:0007669"/>
    <property type="project" value="InterPro"/>
</dbReference>
<evidence type="ECO:0000259" key="4">
    <source>
        <dbReference type="PROSITE" id="PS01124"/>
    </source>
</evidence>
<reference evidence="5 6" key="1">
    <citation type="submission" date="2016-10" db="EMBL/GenBank/DDBJ databases">
        <authorList>
            <person name="de Groot N.N."/>
        </authorList>
    </citation>
    <scope>NUCLEOTIDE SEQUENCE [LARGE SCALE GENOMIC DNA]</scope>
    <source>
        <strain evidence="6">E92,LMG 26720,CCM 7988</strain>
    </source>
</reference>
<evidence type="ECO:0000256" key="2">
    <source>
        <dbReference type="ARBA" id="ARBA00023125"/>
    </source>
</evidence>
<protein>
    <submittedName>
        <fullName evidence="5">AraC-type DNA-binding protein</fullName>
    </submittedName>
</protein>